<dbReference type="InterPro" id="IPR010406">
    <property type="entry name" value="DUF1003"/>
</dbReference>
<evidence type="ECO:0000256" key="1">
    <source>
        <dbReference type="SAM" id="Phobius"/>
    </source>
</evidence>
<sequence>MYGKKEIDSIKEVEKDLGTKALTLGQRVADRVAAFGGSWTFIILFLSFLLVWISINVFVLLNVGFDPYPFILLNLILSCVAALQAPIIMMSQNRQEEKDRERAQKDFQINLKAEKEIRILQDKLDHILKHQHEEMMQMQMQQMKLLEELRLKGGE</sequence>
<feature type="transmembrane region" description="Helical" evidence="1">
    <location>
        <begin position="67"/>
        <end position="90"/>
    </location>
</feature>
<dbReference type="EMBL" id="CP067378">
    <property type="protein sequence ID" value="QYS89303.1"/>
    <property type="molecule type" value="Genomic_DNA"/>
</dbReference>
<protein>
    <submittedName>
        <fullName evidence="2">DUF1003 domain-containing protein</fullName>
    </submittedName>
</protein>
<name>A0A8G0KSH5_9FLAO</name>
<dbReference type="KEGG" id="fdv:JJC05_02720"/>
<keyword evidence="1" id="KW-1133">Transmembrane helix</keyword>
<dbReference type="Pfam" id="PF06210">
    <property type="entry name" value="DUF1003"/>
    <property type="match status" value="1"/>
</dbReference>
<dbReference type="AlphaFoldDB" id="A0A8G0KSH5"/>
<dbReference type="PANTHER" id="PTHR41386">
    <property type="entry name" value="INTEGRAL MEMBRANE PROTEIN-RELATED"/>
    <property type="match status" value="1"/>
</dbReference>
<feature type="transmembrane region" description="Helical" evidence="1">
    <location>
        <begin position="32"/>
        <end position="55"/>
    </location>
</feature>
<dbReference type="PANTHER" id="PTHR41386:SF1">
    <property type="entry name" value="MEMBRANE PROTEIN"/>
    <property type="match status" value="1"/>
</dbReference>
<keyword evidence="1" id="KW-0812">Transmembrane</keyword>
<keyword evidence="1" id="KW-0472">Membrane</keyword>
<evidence type="ECO:0000313" key="2">
    <source>
        <dbReference type="EMBL" id="QYS89303.1"/>
    </source>
</evidence>
<proteinExistence type="predicted"/>
<reference evidence="2" key="1">
    <citation type="submission" date="2020-12" db="EMBL/GenBank/DDBJ databases">
        <title>Genome sequencing of genetic groups of Flavobacterium columnare.</title>
        <authorList>
            <person name="Waldbieser G.C."/>
            <person name="Griffin M.J."/>
            <person name="LaFrentz B.R."/>
        </authorList>
    </citation>
    <scope>NUCLEOTIDE SEQUENCE</scope>
    <source>
        <strain evidence="2">90-106</strain>
    </source>
</reference>
<dbReference type="Proteomes" id="UP000824721">
    <property type="component" value="Chromosome"/>
</dbReference>
<accession>A0A8G0KSH5</accession>
<gene>
    <name evidence="2" type="ORF">JJC05_02720</name>
</gene>
<organism evidence="2">
    <name type="scientific">Flavobacterium columnare</name>
    <dbReference type="NCBI Taxonomy" id="996"/>
    <lineage>
        <taxon>Bacteria</taxon>
        <taxon>Pseudomonadati</taxon>
        <taxon>Bacteroidota</taxon>
        <taxon>Flavobacteriia</taxon>
        <taxon>Flavobacteriales</taxon>
        <taxon>Flavobacteriaceae</taxon>
        <taxon>Flavobacterium</taxon>
    </lineage>
</organism>